<feature type="region of interest" description="Disordered" evidence="1">
    <location>
        <begin position="67"/>
        <end position="183"/>
    </location>
</feature>
<accession>A0A9P4Z3B5</accession>
<dbReference type="GeneID" id="55966713"/>
<feature type="compositionally biased region" description="Basic residues" evidence="1">
    <location>
        <begin position="95"/>
        <end position="116"/>
    </location>
</feature>
<keyword evidence="2" id="KW-0472">Membrane</keyword>
<name>A0A9P4Z3B5_9HYPO</name>
<protein>
    <submittedName>
        <fullName evidence="3">Uncharacterized protein</fullName>
    </submittedName>
</protein>
<organism evidence="3 4">
    <name type="scientific">Geosmithia morbida</name>
    <dbReference type="NCBI Taxonomy" id="1094350"/>
    <lineage>
        <taxon>Eukaryota</taxon>
        <taxon>Fungi</taxon>
        <taxon>Dikarya</taxon>
        <taxon>Ascomycota</taxon>
        <taxon>Pezizomycotina</taxon>
        <taxon>Sordariomycetes</taxon>
        <taxon>Hypocreomycetidae</taxon>
        <taxon>Hypocreales</taxon>
        <taxon>Bionectriaceae</taxon>
        <taxon>Geosmithia</taxon>
    </lineage>
</organism>
<dbReference type="RefSeq" id="XP_035325398.1">
    <property type="nucleotide sequence ID" value="XM_035462468.1"/>
</dbReference>
<feature type="transmembrane region" description="Helical" evidence="2">
    <location>
        <begin position="29"/>
        <end position="52"/>
    </location>
</feature>
<sequence length="183" mass="19942">MAPTSLKLRADTLVPQSYAHQGSSLTPGAVAGVVLGSVAGVILILVILYSCLGFGPRVMSSEPSGAFVRRRHGSHGSHHHHHNQSHHHTSDKYKYKYKRTKHGRRSSGASHHHRRSGSGAGPRIVRETVNVRTQDRRSADGGRPRGGGAPDPIYVRRPGGDSVDDDDDEVVVIEDHGPRRPRR</sequence>
<feature type="compositionally biased region" description="Basic residues" evidence="1">
    <location>
        <begin position="68"/>
        <end position="87"/>
    </location>
</feature>
<feature type="compositionally biased region" description="Basic and acidic residues" evidence="1">
    <location>
        <begin position="133"/>
        <end position="143"/>
    </location>
</feature>
<evidence type="ECO:0000256" key="1">
    <source>
        <dbReference type="SAM" id="MobiDB-lite"/>
    </source>
</evidence>
<comment type="caution">
    <text evidence="3">The sequence shown here is derived from an EMBL/GenBank/DDBJ whole genome shotgun (WGS) entry which is preliminary data.</text>
</comment>
<evidence type="ECO:0000313" key="3">
    <source>
        <dbReference type="EMBL" id="KAF4126746.1"/>
    </source>
</evidence>
<feature type="compositionally biased region" description="Basic and acidic residues" evidence="1">
    <location>
        <begin position="173"/>
        <end position="183"/>
    </location>
</feature>
<dbReference type="Proteomes" id="UP000749293">
    <property type="component" value="Unassembled WGS sequence"/>
</dbReference>
<gene>
    <name evidence="3" type="ORF">GMORB2_0483</name>
</gene>
<reference evidence="3" key="1">
    <citation type="submission" date="2020-03" db="EMBL/GenBank/DDBJ databases">
        <title>Site-based positive gene gene selection in Geosmithia morbida across the United States reveals a broad range of putative effectors and factors for local host and environmental adapation.</title>
        <authorList>
            <person name="Onufrak A."/>
            <person name="Murdoch R.W."/>
            <person name="Gazis R."/>
            <person name="Huff M."/>
            <person name="Staton M."/>
            <person name="Klingeman W."/>
            <person name="Hadziabdic D."/>
        </authorList>
    </citation>
    <scope>NUCLEOTIDE SEQUENCE</scope>
    <source>
        <strain evidence="3">1262</strain>
    </source>
</reference>
<feature type="compositionally biased region" description="Acidic residues" evidence="1">
    <location>
        <begin position="162"/>
        <end position="172"/>
    </location>
</feature>
<proteinExistence type="predicted"/>
<evidence type="ECO:0000256" key="2">
    <source>
        <dbReference type="SAM" id="Phobius"/>
    </source>
</evidence>
<evidence type="ECO:0000313" key="4">
    <source>
        <dbReference type="Proteomes" id="UP000749293"/>
    </source>
</evidence>
<dbReference type="EMBL" id="JAANYQ010000001">
    <property type="protein sequence ID" value="KAF4126746.1"/>
    <property type="molecule type" value="Genomic_DNA"/>
</dbReference>
<keyword evidence="4" id="KW-1185">Reference proteome</keyword>
<keyword evidence="2" id="KW-0812">Transmembrane</keyword>
<keyword evidence="2" id="KW-1133">Transmembrane helix</keyword>
<dbReference type="AlphaFoldDB" id="A0A9P4Z3B5"/>